<proteinExistence type="predicted"/>
<evidence type="ECO:0000313" key="1">
    <source>
        <dbReference type="EMBL" id="PHJ17119.1"/>
    </source>
</evidence>
<dbReference type="RefSeq" id="XP_067918844.1">
    <property type="nucleotide sequence ID" value="XM_068069173.1"/>
</dbReference>
<organism evidence="1 2">
    <name type="scientific">Cystoisospora suis</name>
    <dbReference type="NCBI Taxonomy" id="483139"/>
    <lineage>
        <taxon>Eukaryota</taxon>
        <taxon>Sar</taxon>
        <taxon>Alveolata</taxon>
        <taxon>Apicomplexa</taxon>
        <taxon>Conoidasida</taxon>
        <taxon>Coccidia</taxon>
        <taxon>Eucoccidiorida</taxon>
        <taxon>Eimeriorina</taxon>
        <taxon>Sarcocystidae</taxon>
        <taxon>Cystoisospora</taxon>
    </lineage>
</organism>
<sequence>MRRYSLQAQRPGICQPWRYTRLTPRGRPSTRRAITEIFSLSLENGPVYHVSQTPSVVDSALSPVQHLHSPHPSPCVDDAWKHLRCLEAVRLASCGAL</sequence>
<dbReference type="GeneID" id="94432384"/>
<dbReference type="Proteomes" id="UP000221165">
    <property type="component" value="Unassembled WGS sequence"/>
</dbReference>
<evidence type="ECO:0000313" key="2">
    <source>
        <dbReference type="Proteomes" id="UP000221165"/>
    </source>
</evidence>
<accession>A0A2C6KJ32</accession>
<gene>
    <name evidence="1" type="ORF">CSUI_009054</name>
</gene>
<comment type="caution">
    <text evidence="1">The sequence shown here is derived from an EMBL/GenBank/DDBJ whole genome shotgun (WGS) entry which is preliminary data.</text>
</comment>
<protein>
    <submittedName>
        <fullName evidence="1">Uncharacterized protein</fullName>
    </submittedName>
</protein>
<name>A0A2C6KJ32_9APIC</name>
<dbReference type="VEuPathDB" id="ToxoDB:CSUI_009054"/>
<keyword evidence="2" id="KW-1185">Reference proteome</keyword>
<dbReference type="EMBL" id="MIGC01005255">
    <property type="protein sequence ID" value="PHJ17119.1"/>
    <property type="molecule type" value="Genomic_DNA"/>
</dbReference>
<dbReference type="AlphaFoldDB" id="A0A2C6KJ32"/>
<reference evidence="1 2" key="1">
    <citation type="journal article" date="2017" name="Int. J. Parasitol.">
        <title>The genome of the protozoan parasite Cystoisospora suis and a reverse vaccinology approach to identify vaccine candidates.</title>
        <authorList>
            <person name="Palmieri N."/>
            <person name="Shrestha A."/>
            <person name="Ruttkowski B."/>
            <person name="Beck T."/>
            <person name="Vogl C."/>
            <person name="Tomley F."/>
            <person name="Blake D.P."/>
            <person name="Joachim A."/>
        </authorList>
    </citation>
    <scope>NUCLEOTIDE SEQUENCE [LARGE SCALE GENOMIC DNA]</scope>
    <source>
        <strain evidence="1 2">Wien I</strain>
    </source>
</reference>